<dbReference type="GO" id="GO:0003676">
    <property type="term" value="F:nucleic acid binding"/>
    <property type="evidence" value="ECO:0007669"/>
    <property type="project" value="InterPro"/>
</dbReference>
<keyword evidence="1" id="KW-0479">Metal-binding</keyword>
<evidence type="ECO:0000259" key="3">
    <source>
        <dbReference type="PROSITE" id="PS50158"/>
    </source>
</evidence>
<keyword evidence="1" id="KW-0862">Zinc</keyword>
<dbReference type="EMBL" id="JAAAHY010002516">
    <property type="protein sequence ID" value="KAF9944312.1"/>
    <property type="molecule type" value="Genomic_DNA"/>
</dbReference>
<gene>
    <name evidence="4" type="ORF">BGZ70_004798</name>
</gene>
<keyword evidence="1" id="KW-0863">Zinc-finger</keyword>
<reference evidence="4" key="1">
    <citation type="journal article" date="2020" name="Fungal Divers.">
        <title>Resolving the Mortierellaceae phylogeny through synthesis of multi-gene phylogenetics and phylogenomics.</title>
        <authorList>
            <person name="Vandepol N."/>
            <person name="Liber J."/>
            <person name="Desiro A."/>
            <person name="Na H."/>
            <person name="Kennedy M."/>
            <person name="Barry K."/>
            <person name="Grigoriev I.V."/>
            <person name="Miller A.N."/>
            <person name="O'Donnell K."/>
            <person name="Stajich J.E."/>
            <person name="Bonito G."/>
        </authorList>
    </citation>
    <scope>NUCLEOTIDE SEQUENCE</scope>
    <source>
        <strain evidence="4">CK1249</strain>
    </source>
</reference>
<dbReference type="Gene3D" id="4.10.60.10">
    <property type="entry name" value="Zinc finger, CCHC-type"/>
    <property type="match status" value="1"/>
</dbReference>
<evidence type="ECO:0000256" key="2">
    <source>
        <dbReference type="SAM" id="MobiDB-lite"/>
    </source>
</evidence>
<dbReference type="InterPro" id="IPR001878">
    <property type="entry name" value="Znf_CCHC"/>
</dbReference>
<dbReference type="SUPFAM" id="SSF57756">
    <property type="entry name" value="Retrovirus zinc finger-like domains"/>
    <property type="match status" value="1"/>
</dbReference>
<feature type="region of interest" description="Disordered" evidence="2">
    <location>
        <begin position="182"/>
        <end position="242"/>
    </location>
</feature>
<name>A0A9P6IQT3_MORAP</name>
<dbReference type="GO" id="GO:0008270">
    <property type="term" value="F:zinc ion binding"/>
    <property type="evidence" value="ECO:0007669"/>
    <property type="project" value="UniProtKB-KW"/>
</dbReference>
<evidence type="ECO:0000256" key="1">
    <source>
        <dbReference type="PROSITE-ProRule" id="PRU00047"/>
    </source>
</evidence>
<dbReference type="InterPro" id="IPR005162">
    <property type="entry name" value="Retrotrans_gag_dom"/>
</dbReference>
<evidence type="ECO:0000313" key="5">
    <source>
        <dbReference type="Proteomes" id="UP000738359"/>
    </source>
</evidence>
<feature type="domain" description="CCHC-type" evidence="3">
    <location>
        <begin position="256"/>
        <end position="270"/>
    </location>
</feature>
<organism evidence="4 5">
    <name type="scientific">Mortierella alpina</name>
    <name type="common">Oleaginous fungus</name>
    <name type="synonym">Mortierella renispora</name>
    <dbReference type="NCBI Taxonomy" id="64518"/>
    <lineage>
        <taxon>Eukaryota</taxon>
        <taxon>Fungi</taxon>
        <taxon>Fungi incertae sedis</taxon>
        <taxon>Mucoromycota</taxon>
        <taxon>Mortierellomycotina</taxon>
        <taxon>Mortierellomycetes</taxon>
        <taxon>Mortierellales</taxon>
        <taxon>Mortierellaceae</taxon>
        <taxon>Mortierella</taxon>
    </lineage>
</organism>
<dbReference type="OrthoDB" id="2380348at2759"/>
<proteinExistence type="predicted"/>
<dbReference type="PANTHER" id="PTHR33223:SF6">
    <property type="entry name" value="CCHC-TYPE DOMAIN-CONTAINING PROTEIN"/>
    <property type="match status" value="1"/>
</dbReference>
<evidence type="ECO:0000313" key="4">
    <source>
        <dbReference type="EMBL" id="KAF9944312.1"/>
    </source>
</evidence>
<sequence length="283" mass="32878">MAPSVPESFLKSFRPETFDGRHRDTRAEDWLIRFERFCNAAGIPATGHERIHCIGLLLVDGASRWFDQLGPINNAVIDGENLTAYQVFKRKFRQRFVNANDAEEAFDQLRDLRQKRSVSEYVTLFEKYRSRTTHFDDRDAVRFFRGGLKPEIRQLVDNHPEIADDDINGLISLAERLDKMGKHERQYHRGYRPPHRPSHHNAPRNDSAESYPQPMELDAVRSHPNTQSKFQRPKSKFPSFQSKDEIRKADLTKGLCFYCHEPGHLIDACPVRITKKPVNSKAH</sequence>
<dbReference type="InterPro" id="IPR036875">
    <property type="entry name" value="Znf_CCHC_sf"/>
</dbReference>
<dbReference type="PROSITE" id="PS50158">
    <property type="entry name" value="ZF_CCHC"/>
    <property type="match status" value="1"/>
</dbReference>
<dbReference type="AlphaFoldDB" id="A0A9P6IQT3"/>
<accession>A0A9P6IQT3</accession>
<feature type="compositionally biased region" description="Basic residues" evidence="2">
    <location>
        <begin position="185"/>
        <end position="202"/>
    </location>
</feature>
<dbReference type="Proteomes" id="UP000738359">
    <property type="component" value="Unassembled WGS sequence"/>
</dbReference>
<protein>
    <recommendedName>
        <fullName evidence="3">CCHC-type domain-containing protein</fullName>
    </recommendedName>
</protein>
<dbReference type="PANTHER" id="PTHR33223">
    <property type="entry name" value="CCHC-TYPE DOMAIN-CONTAINING PROTEIN"/>
    <property type="match status" value="1"/>
</dbReference>
<comment type="caution">
    <text evidence="4">The sequence shown here is derived from an EMBL/GenBank/DDBJ whole genome shotgun (WGS) entry which is preliminary data.</text>
</comment>
<keyword evidence="5" id="KW-1185">Reference proteome</keyword>
<dbReference type="Pfam" id="PF03732">
    <property type="entry name" value="Retrotrans_gag"/>
    <property type="match status" value="1"/>
</dbReference>